<comment type="similarity">
    <text evidence="1 2">Belongs to the peptidase M16 family.</text>
</comment>
<dbReference type="PROSITE" id="PS00143">
    <property type="entry name" value="INSULINASE"/>
    <property type="match status" value="1"/>
</dbReference>
<name>A0A3R5QVG1_9CLOT</name>
<dbReference type="InterPro" id="IPR011249">
    <property type="entry name" value="Metalloenz_LuxS/M16"/>
</dbReference>
<organism evidence="5 6">
    <name type="scientific">Clostridium manihotivorum</name>
    <dbReference type="NCBI Taxonomy" id="2320868"/>
    <lineage>
        <taxon>Bacteria</taxon>
        <taxon>Bacillati</taxon>
        <taxon>Bacillota</taxon>
        <taxon>Clostridia</taxon>
        <taxon>Eubacteriales</taxon>
        <taxon>Clostridiaceae</taxon>
        <taxon>Clostridium</taxon>
    </lineage>
</organism>
<accession>A0A3R5QVG1</accession>
<dbReference type="InterPro" id="IPR007863">
    <property type="entry name" value="Peptidase_M16_C"/>
</dbReference>
<dbReference type="Pfam" id="PF05193">
    <property type="entry name" value="Peptidase_M16_C"/>
    <property type="match status" value="1"/>
</dbReference>
<dbReference type="OrthoDB" id="9811314at2"/>
<dbReference type="InterPro" id="IPR011765">
    <property type="entry name" value="Pept_M16_N"/>
</dbReference>
<dbReference type="PANTHER" id="PTHR11851:SF49">
    <property type="entry name" value="MITOCHONDRIAL-PROCESSING PEPTIDASE SUBUNIT ALPHA"/>
    <property type="match status" value="1"/>
</dbReference>
<dbReference type="Gene3D" id="3.30.830.10">
    <property type="entry name" value="Metalloenzyme, LuxS/M16 peptidase-like"/>
    <property type="match status" value="2"/>
</dbReference>
<keyword evidence="6" id="KW-1185">Reference proteome</keyword>
<evidence type="ECO:0000259" key="4">
    <source>
        <dbReference type="Pfam" id="PF05193"/>
    </source>
</evidence>
<evidence type="ECO:0000259" key="3">
    <source>
        <dbReference type="Pfam" id="PF00675"/>
    </source>
</evidence>
<reference evidence="5 6" key="1">
    <citation type="submission" date="2018-01" db="EMBL/GenBank/DDBJ databases">
        <title>Genome Sequencing and Assembly of Anaerobacter polyendosporus strain CT4.</title>
        <authorList>
            <person name="Tachaapaikoon C."/>
            <person name="Sutheeworapong S."/>
            <person name="Jenjaroenpun P."/>
            <person name="Wongsurawat T."/>
            <person name="Nookeaw I."/>
            <person name="Cheawchanlertfa P."/>
            <person name="Kosugi A."/>
            <person name="Cheevadhanarak S."/>
            <person name="Ratanakhanokchai K."/>
        </authorList>
    </citation>
    <scope>NUCLEOTIDE SEQUENCE [LARGE SCALE GENOMIC DNA]</scope>
    <source>
        <strain evidence="5 6">CT4</strain>
    </source>
</reference>
<dbReference type="GO" id="GO:0046872">
    <property type="term" value="F:metal ion binding"/>
    <property type="evidence" value="ECO:0007669"/>
    <property type="project" value="InterPro"/>
</dbReference>
<dbReference type="AlphaFoldDB" id="A0A3R5QVG1"/>
<evidence type="ECO:0000256" key="2">
    <source>
        <dbReference type="RuleBase" id="RU004447"/>
    </source>
</evidence>
<dbReference type="InterPro" id="IPR001431">
    <property type="entry name" value="Pept_M16_Zn_BS"/>
</dbReference>
<sequence length="431" mass="48384">MYNLYTLSNGLRVVTEYIDHVDSISIGLHVENGSRNENLNNNGISHFIEHMMFKGTKNRSAKKIAEDIENVGGQINAYTSKESTCYYFKALSTHAELCLEVLSDMMFNSKFSEEDIQKEQGVVVEEINMGEDTPEDVLSDIHAKAAFGDDSLSYPILGTPDTVRSFNREIITKYIESHYTPKNSVLSVCGKFDYKELIKLVECYFGNWSVERDIVTEYSTPSFMNNFVSAEKDIEQLHINLGLKGVPIGEDNGYNLIVLNNILGGGASSLLFQKIREEMGVCYSVYSYPLSYKNVGMMNIYVGLNPVYAEQTLQAINEELQLFITKGITKEQLDINKEKIKANYVLGLESTSSRMFSNGKSVLFLNKINKPEDIISKIDKINFETVHSMLEECFKPGIINGAFVGKEIDIDTLSTLAQKDIAAYNTSEGNI</sequence>
<dbReference type="PANTHER" id="PTHR11851">
    <property type="entry name" value="METALLOPROTEASE"/>
    <property type="match status" value="1"/>
</dbReference>
<evidence type="ECO:0000256" key="1">
    <source>
        <dbReference type="ARBA" id="ARBA00007261"/>
    </source>
</evidence>
<evidence type="ECO:0000313" key="5">
    <source>
        <dbReference type="EMBL" id="QAA33201.1"/>
    </source>
</evidence>
<dbReference type="Proteomes" id="UP000286268">
    <property type="component" value="Chromosome"/>
</dbReference>
<dbReference type="SUPFAM" id="SSF63411">
    <property type="entry name" value="LuxS/MPP-like metallohydrolase"/>
    <property type="match status" value="2"/>
</dbReference>
<feature type="domain" description="Peptidase M16 C-terminal" evidence="4">
    <location>
        <begin position="165"/>
        <end position="338"/>
    </location>
</feature>
<dbReference type="GO" id="GO:0006508">
    <property type="term" value="P:proteolysis"/>
    <property type="evidence" value="ECO:0007669"/>
    <property type="project" value="InterPro"/>
</dbReference>
<evidence type="ECO:0000313" key="6">
    <source>
        <dbReference type="Proteomes" id="UP000286268"/>
    </source>
</evidence>
<proteinExistence type="inferred from homology"/>
<feature type="domain" description="Peptidase M16 N-terminal" evidence="3">
    <location>
        <begin position="12"/>
        <end position="159"/>
    </location>
</feature>
<dbReference type="Pfam" id="PF00675">
    <property type="entry name" value="Peptidase_M16"/>
    <property type="match status" value="1"/>
</dbReference>
<dbReference type="RefSeq" id="WP_128213926.1">
    <property type="nucleotide sequence ID" value="NZ_CP025746.1"/>
</dbReference>
<protein>
    <submittedName>
        <fullName evidence="5">Peptidase M16</fullName>
    </submittedName>
</protein>
<dbReference type="EMBL" id="CP025746">
    <property type="protein sequence ID" value="QAA33201.1"/>
    <property type="molecule type" value="Genomic_DNA"/>
</dbReference>
<dbReference type="InterPro" id="IPR050361">
    <property type="entry name" value="MPP/UQCRC_Complex"/>
</dbReference>
<dbReference type="GO" id="GO:0004222">
    <property type="term" value="F:metalloendopeptidase activity"/>
    <property type="evidence" value="ECO:0007669"/>
    <property type="project" value="InterPro"/>
</dbReference>
<dbReference type="FunFam" id="3.30.830.10:FF:000008">
    <property type="entry name" value="Mitochondrial-processing peptidase subunit beta"/>
    <property type="match status" value="1"/>
</dbReference>
<dbReference type="KEGG" id="cmah:C1I91_17005"/>
<gene>
    <name evidence="5" type="ORF">C1I91_17005</name>
</gene>